<dbReference type="GO" id="GO:0005634">
    <property type="term" value="C:nucleus"/>
    <property type="evidence" value="ECO:0007669"/>
    <property type="project" value="TreeGrafter"/>
</dbReference>
<dbReference type="eggNOG" id="ENOG502SCJW">
    <property type="taxonomic scope" value="Eukaryota"/>
</dbReference>
<dbReference type="PANTHER" id="PTHR23325:SF1">
    <property type="entry name" value="SERUM RESPONSE FACTOR-BINDING PROTEIN 1"/>
    <property type="match status" value="1"/>
</dbReference>
<reference evidence="4" key="1">
    <citation type="submission" date="2017-04" db="EMBL/GenBank/DDBJ databases">
        <title>Population genomics of picophytoplankton unveils novel chromosome hypervariability.</title>
        <authorList>
            <consortium name="DOE Joint Genome Institute"/>
            <person name="Blanc-Mathieu R."/>
            <person name="Krasovec M."/>
            <person name="Hebrard M."/>
            <person name="Yau S."/>
            <person name="Desgranges E."/>
            <person name="Martin J."/>
            <person name="Schackwitz W."/>
            <person name="Kuo A."/>
            <person name="Salin G."/>
            <person name="Donnadieu C."/>
            <person name="Desdevises Y."/>
            <person name="Sanchez-Ferandin S."/>
            <person name="Moreau H."/>
            <person name="Rivals E."/>
            <person name="Grigoriev I.V."/>
            <person name="Grimsley N."/>
            <person name="Eyre-Walker A."/>
            <person name="Piganeau G."/>
        </authorList>
    </citation>
    <scope>NUCLEOTIDE SEQUENCE [LARGE SCALE GENOMIC DNA]</scope>
    <source>
        <strain evidence="4">RCC 1115</strain>
    </source>
</reference>
<feature type="compositionally biased region" description="Acidic residues" evidence="2">
    <location>
        <begin position="246"/>
        <end position="263"/>
    </location>
</feature>
<evidence type="ECO:0000256" key="2">
    <source>
        <dbReference type="SAM" id="MobiDB-lite"/>
    </source>
</evidence>
<feature type="compositionally biased region" description="Basic residues" evidence="2">
    <location>
        <begin position="284"/>
        <end position="293"/>
    </location>
</feature>
<evidence type="ECO:0000259" key="3">
    <source>
        <dbReference type="Pfam" id="PF09073"/>
    </source>
</evidence>
<evidence type="ECO:0000313" key="4">
    <source>
        <dbReference type="EMBL" id="OUS44145.1"/>
    </source>
</evidence>
<proteinExistence type="predicted"/>
<feature type="region of interest" description="Disordered" evidence="2">
    <location>
        <begin position="193"/>
        <end position="320"/>
    </location>
</feature>
<dbReference type="AlphaFoldDB" id="A0A1Y5IAX4"/>
<feature type="compositionally biased region" description="Basic residues" evidence="2">
    <location>
        <begin position="308"/>
        <end position="320"/>
    </location>
</feature>
<evidence type="ECO:0000256" key="1">
    <source>
        <dbReference type="ARBA" id="ARBA00023054"/>
    </source>
</evidence>
<accession>A0A1Y5IAX4</accession>
<dbReference type="EMBL" id="KZ155826">
    <property type="protein sequence ID" value="OUS44145.1"/>
    <property type="molecule type" value="Genomic_DNA"/>
</dbReference>
<sequence>MPPNSWPKWARKRHAKDFTSFDVIEDELKKKTHHGSQQIRRALKKAKTFDEQKLLRRAKNSDGDEGKTTQQIEAVRKMDIDDLSKRCAEAVRRRVEQTVREAFADDGSASAEAKTTTATKAVDLNHAVRADDVLRNVCDEAASALAMNDVDGESEDVAAARRLLRAQATRTEIESLKERLLTIAERMNRAVVGKQKREEWAKEKAEREAKRAVEKAKAEEKAKRRAAGEEVSSSEEDEPNDSKSDESDESDSDSESNAVDEEGYVSLSEETMAELRAAKAAAKASKKSKKSKSSRADDDVDNLDLEPKKKKVKKRMGQRMRRQIAEAKFGANAAHLIAEREKAEAERRAKEEEERNMHPSWQAKRKQAPIIIPGAGKKVKFDEGGGRKRPATSGKPPVKKHAVAPTKKAEPEKPLHPSWQAKLKADEQAWGGGGVKPSGKKVVFD</sequence>
<feature type="compositionally biased region" description="Basic and acidic residues" evidence="2">
    <location>
        <begin position="340"/>
        <end position="357"/>
    </location>
</feature>
<gene>
    <name evidence="4" type="ORF">BE221DRAFT_23551</name>
</gene>
<dbReference type="Pfam" id="PF09073">
    <property type="entry name" value="BUD22"/>
    <property type="match status" value="1"/>
</dbReference>
<dbReference type="PANTHER" id="PTHR23325">
    <property type="entry name" value="SERUM RESPONSE FACTOR-BINDING"/>
    <property type="match status" value="1"/>
</dbReference>
<dbReference type="InterPro" id="IPR037393">
    <property type="entry name" value="Bud22/SRFB1"/>
</dbReference>
<organism evidence="4">
    <name type="scientific">Ostreococcus tauri</name>
    <name type="common">Marine green alga</name>
    <dbReference type="NCBI Taxonomy" id="70448"/>
    <lineage>
        <taxon>Eukaryota</taxon>
        <taxon>Viridiplantae</taxon>
        <taxon>Chlorophyta</taxon>
        <taxon>Mamiellophyceae</taxon>
        <taxon>Mamiellales</taxon>
        <taxon>Bathycoccaceae</taxon>
        <taxon>Ostreococcus</taxon>
    </lineage>
</organism>
<feature type="region of interest" description="Disordered" evidence="2">
    <location>
        <begin position="340"/>
        <end position="445"/>
    </location>
</feature>
<name>A0A1Y5IAX4_OSTTA</name>
<keyword evidence="1" id="KW-0175">Coiled coil</keyword>
<dbReference type="GO" id="GO:0030686">
    <property type="term" value="C:90S preribosome"/>
    <property type="evidence" value="ECO:0007669"/>
    <property type="project" value="TreeGrafter"/>
</dbReference>
<dbReference type="Proteomes" id="UP000195557">
    <property type="component" value="Unassembled WGS sequence"/>
</dbReference>
<dbReference type="InterPro" id="IPR015158">
    <property type="entry name" value="Bud22_dom"/>
</dbReference>
<dbReference type="GO" id="GO:0030490">
    <property type="term" value="P:maturation of SSU-rRNA"/>
    <property type="evidence" value="ECO:0007669"/>
    <property type="project" value="TreeGrafter"/>
</dbReference>
<feature type="compositionally biased region" description="Basic and acidic residues" evidence="2">
    <location>
        <begin position="195"/>
        <end position="228"/>
    </location>
</feature>
<protein>
    <submittedName>
        <fullName evidence="4">Bud-site selection protein</fullName>
    </submittedName>
</protein>
<feature type="domain" description="Bud22" evidence="3">
    <location>
        <begin position="33"/>
        <end position="356"/>
    </location>
</feature>